<dbReference type="InterPro" id="IPR038770">
    <property type="entry name" value="Na+/solute_symporter_sf"/>
</dbReference>
<feature type="transmembrane region" description="Helical" evidence="10">
    <location>
        <begin position="352"/>
        <end position="371"/>
    </location>
</feature>
<organism evidence="13 14">
    <name type="scientific">Lupinus angustifolius</name>
    <name type="common">Narrow-leaved blue lupine</name>
    <dbReference type="NCBI Taxonomy" id="3871"/>
    <lineage>
        <taxon>Eukaryota</taxon>
        <taxon>Viridiplantae</taxon>
        <taxon>Streptophyta</taxon>
        <taxon>Embryophyta</taxon>
        <taxon>Tracheophyta</taxon>
        <taxon>Spermatophyta</taxon>
        <taxon>Magnoliopsida</taxon>
        <taxon>eudicotyledons</taxon>
        <taxon>Gunneridae</taxon>
        <taxon>Pentapetalae</taxon>
        <taxon>rosids</taxon>
        <taxon>fabids</taxon>
        <taxon>Fabales</taxon>
        <taxon>Fabaceae</taxon>
        <taxon>Papilionoideae</taxon>
        <taxon>50 kb inversion clade</taxon>
        <taxon>genistoids sensu lato</taxon>
        <taxon>core genistoids</taxon>
        <taxon>Genisteae</taxon>
        <taxon>Lupinus</taxon>
    </lineage>
</organism>
<dbReference type="EMBL" id="CM007370">
    <property type="protein sequence ID" value="OIW03294.1"/>
    <property type="molecule type" value="Genomic_DNA"/>
</dbReference>
<evidence type="ECO:0000256" key="9">
    <source>
        <dbReference type="ARBA" id="ARBA00038341"/>
    </source>
</evidence>
<feature type="domain" description="Cation/H+ exchanger transmembrane" evidence="11">
    <location>
        <begin position="65"/>
        <end position="437"/>
    </location>
</feature>
<dbReference type="Pfam" id="PF23259">
    <property type="entry name" value="CHX17_C"/>
    <property type="match status" value="1"/>
</dbReference>
<protein>
    <submittedName>
        <fullName evidence="13">Uncharacterized protein</fullName>
    </submittedName>
</protein>
<keyword evidence="5" id="KW-0630">Potassium</keyword>
<evidence type="ECO:0000256" key="3">
    <source>
        <dbReference type="ARBA" id="ARBA00022538"/>
    </source>
</evidence>
<feature type="transmembrane region" description="Helical" evidence="10">
    <location>
        <begin position="141"/>
        <end position="161"/>
    </location>
</feature>
<dbReference type="GO" id="GO:0012505">
    <property type="term" value="C:endomembrane system"/>
    <property type="evidence" value="ECO:0007669"/>
    <property type="project" value="TreeGrafter"/>
</dbReference>
<dbReference type="OMA" id="ILIFQRQ"/>
<evidence type="ECO:0000313" key="13">
    <source>
        <dbReference type="EMBL" id="OIW03294.1"/>
    </source>
</evidence>
<feature type="transmembrane region" description="Helical" evidence="10">
    <location>
        <begin position="416"/>
        <end position="438"/>
    </location>
</feature>
<evidence type="ECO:0000256" key="7">
    <source>
        <dbReference type="ARBA" id="ARBA00023065"/>
    </source>
</evidence>
<dbReference type="GO" id="GO:0006885">
    <property type="term" value="P:regulation of pH"/>
    <property type="evidence" value="ECO:0007669"/>
    <property type="project" value="TreeGrafter"/>
</dbReference>
<feature type="transmembrane region" description="Helical" evidence="10">
    <location>
        <begin position="383"/>
        <end position="404"/>
    </location>
</feature>
<dbReference type="AlphaFoldDB" id="A0A1J7GS70"/>
<feature type="transmembrane region" description="Helical" evidence="10">
    <location>
        <begin position="100"/>
        <end position="121"/>
    </location>
</feature>
<name>A0A1J7GS70_LUPAN</name>
<sequence length="795" mass="88419">MDLNVDDPNNFTISQNDNGTELVCFKDSISSGSSLWLDNSLRTNVPIFALHLAFILALNRLFIALSKSSHVPRIVVNVFAGMIMGPSFLGKWAAYRKTIFPFHIMMPVETVAGLTLVYYVFLIGLEADLKTLRRCRKKSIILAISGTIFTVPIGFGLYYLLLTNCGSNPMPPNHGTSHFHGAMIWGFTLSCSEFREIAYILSDLKLLLTENGQLALTASLINDLINWIFLPVAINDFCYDSVVTLVVTVLIGFACWYIFHPGAEWILNKIGTRDKEFIETEVVFLLHLVLVFGLISDGLGAHSITGAYFLGLIIPKGMLSDTIQDKVLDFVADFMMPLFFAVIGQRMRIDDWPWLTVIVVVMIAFIAKILSTSLVFFINRMPLVEGLTVGLLMNTKGIVSIIILNSARNKLELNSTAFGVMLLTCWLMSVPVGPVLAATKTFARSNFLDRSQRRTMQGTRPDSPLRVLACVHTKRDANVIINLLKESCPSVKSPIQVIAVELIKMTKGWSHHAASSLVIKDAHKPTFSTKSSRSGSFKDDSNDNNDTLGSFDNLTQAIFVEKMRILSSYKSMHKDIFNLAKQRGVTLILTTIYKEPTYDGFGAGAATARAANIVNRDRASKDKKKVVVENLVEATPCCLAIFVDRGFGQKRAKVQRLAMLYVAGLDDREALSYAWRMSRNPEAQLTVVRLVWDNPNDQFDETDEQCLTSFVRQTIDTPWVKYMEKTVKNEKETVTLLNKVANKGFDLFIIGRGNGRKMSLAQTEDPVLEEPALGPLGDTLSDLNSAAKTSILILQ</sequence>
<feature type="transmembrane region" description="Helical" evidence="10">
    <location>
        <begin position="282"/>
        <end position="315"/>
    </location>
</feature>
<evidence type="ECO:0000256" key="4">
    <source>
        <dbReference type="ARBA" id="ARBA00022692"/>
    </source>
</evidence>
<proteinExistence type="inferred from homology"/>
<dbReference type="Proteomes" id="UP000188354">
    <property type="component" value="Chromosome LG10"/>
</dbReference>
<keyword evidence="8 10" id="KW-0472">Membrane</keyword>
<dbReference type="PANTHER" id="PTHR32468:SF74">
    <property type="entry name" value="CATION_H(+) ANTIPORTER 21-RELATED"/>
    <property type="match status" value="1"/>
</dbReference>
<evidence type="ECO:0000256" key="6">
    <source>
        <dbReference type="ARBA" id="ARBA00022989"/>
    </source>
</evidence>
<keyword evidence="14" id="KW-1185">Reference proteome</keyword>
<keyword evidence="3" id="KW-0633">Potassium transport</keyword>
<evidence type="ECO:0000259" key="11">
    <source>
        <dbReference type="Pfam" id="PF00999"/>
    </source>
</evidence>
<dbReference type="Gene3D" id="1.20.1530.20">
    <property type="match status" value="1"/>
</dbReference>
<dbReference type="GO" id="GO:1902600">
    <property type="term" value="P:proton transmembrane transport"/>
    <property type="evidence" value="ECO:0007669"/>
    <property type="project" value="InterPro"/>
</dbReference>
<dbReference type="GO" id="GO:0015297">
    <property type="term" value="F:antiporter activity"/>
    <property type="evidence" value="ECO:0007669"/>
    <property type="project" value="InterPro"/>
</dbReference>
<feature type="transmembrane region" description="Helical" evidence="10">
    <location>
        <begin position="74"/>
        <end position="94"/>
    </location>
</feature>
<reference evidence="13 14" key="1">
    <citation type="journal article" date="2017" name="Plant Biotechnol. J.">
        <title>A comprehensive draft genome sequence for lupin (Lupinus angustifolius), an emerging health food: insights into plant-microbe interactions and legume evolution.</title>
        <authorList>
            <person name="Hane J.K."/>
            <person name="Ming Y."/>
            <person name="Kamphuis L.G."/>
            <person name="Nelson M.N."/>
            <person name="Garg G."/>
            <person name="Atkins C.A."/>
            <person name="Bayer P.E."/>
            <person name="Bravo A."/>
            <person name="Bringans S."/>
            <person name="Cannon S."/>
            <person name="Edwards D."/>
            <person name="Foley R."/>
            <person name="Gao L.L."/>
            <person name="Harrison M.J."/>
            <person name="Huang W."/>
            <person name="Hurgobin B."/>
            <person name="Li S."/>
            <person name="Liu C.W."/>
            <person name="McGrath A."/>
            <person name="Morahan G."/>
            <person name="Murray J."/>
            <person name="Weller J."/>
            <person name="Jian J."/>
            <person name="Singh K.B."/>
        </authorList>
    </citation>
    <scope>NUCLEOTIDE SEQUENCE [LARGE SCALE GENOMIC DNA]</scope>
    <source>
        <strain evidence="14">cv. Tanjil</strain>
        <tissue evidence="13">Whole plant</tissue>
    </source>
</reference>
<dbReference type="OrthoDB" id="1391342at2759"/>
<dbReference type="InterPro" id="IPR057290">
    <property type="entry name" value="CHX17_C"/>
</dbReference>
<dbReference type="STRING" id="3871.A0A1J7GS70"/>
<evidence type="ECO:0000256" key="2">
    <source>
        <dbReference type="ARBA" id="ARBA00022448"/>
    </source>
</evidence>
<feature type="domain" description="Cation/H(+) antiporter C-terminal" evidence="12">
    <location>
        <begin position="658"/>
        <end position="795"/>
    </location>
</feature>
<evidence type="ECO:0000256" key="10">
    <source>
        <dbReference type="SAM" id="Phobius"/>
    </source>
</evidence>
<dbReference type="GO" id="GO:0006813">
    <property type="term" value="P:potassium ion transport"/>
    <property type="evidence" value="ECO:0007669"/>
    <property type="project" value="UniProtKB-KW"/>
</dbReference>
<evidence type="ECO:0000256" key="8">
    <source>
        <dbReference type="ARBA" id="ARBA00023136"/>
    </source>
</evidence>
<evidence type="ECO:0000256" key="5">
    <source>
        <dbReference type="ARBA" id="ARBA00022958"/>
    </source>
</evidence>
<keyword evidence="2" id="KW-0813">Transport</keyword>
<feature type="transmembrane region" description="Helical" evidence="10">
    <location>
        <begin position="327"/>
        <end position="346"/>
    </location>
</feature>
<dbReference type="InterPro" id="IPR006153">
    <property type="entry name" value="Cation/H_exchanger_TM"/>
</dbReference>
<dbReference type="GO" id="GO:0016020">
    <property type="term" value="C:membrane"/>
    <property type="evidence" value="ECO:0007669"/>
    <property type="project" value="UniProtKB-SubCell"/>
</dbReference>
<feature type="transmembrane region" description="Helical" evidence="10">
    <location>
        <begin position="45"/>
        <end position="62"/>
    </location>
</feature>
<evidence type="ECO:0000313" key="14">
    <source>
        <dbReference type="Proteomes" id="UP000188354"/>
    </source>
</evidence>
<comment type="subcellular location">
    <subcellularLocation>
        <location evidence="1">Membrane</location>
        <topology evidence="1">Multi-pass membrane protein</topology>
    </subcellularLocation>
</comment>
<accession>A0A1J7GS70</accession>
<comment type="similarity">
    <text evidence="9">Belongs to the monovalent cation:proton antiporter 2 (CPA2) transporter (TC 2.A.37) family. CHX (TC 2.A.37.4) subfamily.</text>
</comment>
<evidence type="ECO:0000256" key="1">
    <source>
        <dbReference type="ARBA" id="ARBA00004141"/>
    </source>
</evidence>
<dbReference type="Gramene" id="OIW03294">
    <property type="protein sequence ID" value="OIW03294"/>
    <property type="gene ID" value="TanjilG_09941"/>
</dbReference>
<keyword evidence="7" id="KW-0406">Ion transport</keyword>
<dbReference type="PANTHER" id="PTHR32468">
    <property type="entry name" value="CATION/H + ANTIPORTER"/>
    <property type="match status" value="1"/>
</dbReference>
<gene>
    <name evidence="13" type="ORF">TanjilG_09941</name>
</gene>
<dbReference type="KEGG" id="lang:109357890"/>
<feature type="transmembrane region" description="Helical" evidence="10">
    <location>
        <begin position="237"/>
        <end position="259"/>
    </location>
</feature>
<keyword evidence="6 10" id="KW-1133">Transmembrane helix</keyword>
<dbReference type="InterPro" id="IPR050794">
    <property type="entry name" value="CPA2_transporter"/>
</dbReference>
<evidence type="ECO:0000259" key="12">
    <source>
        <dbReference type="Pfam" id="PF23259"/>
    </source>
</evidence>
<dbReference type="Pfam" id="PF00999">
    <property type="entry name" value="Na_H_Exchanger"/>
    <property type="match status" value="1"/>
</dbReference>
<keyword evidence="4 10" id="KW-0812">Transmembrane</keyword>